<dbReference type="Pfam" id="PF12680">
    <property type="entry name" value="SnoaL_2"/>
    <property type="match status" value="1"/>
</dbReference>
<dbReference type="RefSeq" id="WP_344333665.1">
    <property type="nucleotide sequence ID" value="NZ_BAAAKJ010000136.1"/>
</dbReference>
<proteinExistence type="predicted"/>
<evidence type="ECO:0000313" key="2">
    <source>
        <dbReference type="EMBL" id="GAA1393608.1"/>
    </source>
</evidence>
<feature type="domain" description="SnoaL-like" evidence="1">
    <location>
        <begin position="11"/>
        <end position="118"/>
    </location>
</feature>
<gene>
    <name evidence="2" type="ORF">GCM10009639_26910</name>
</gene>
<sequence length="161" mass="18396">MYHAIVRRNLRNSFAEVGRGNYAAIVRQFAPEAEHWFSGRHALSGGRRSGEEIQRWYDRLAQVMPDLRFELKKVVAKGWPWDTVAFAEWVDHLTDREGNHYSNQGVHVVRIKWGRITELHIYCDTGLLETVLEKLGEQGVGEAVAEPVGEAGPFREARVGR</sequence>
<protein>
    <submittedName>
        <fullName evidence="2">Nuclear transport factor 2 family protein</fullName>
    </submittedName>
</protein>
<keyword evidence="3" id="KW-1185">Reference proteome</keyword>
<organism evidence="2 3">
    <name type="scientific">Kitasatospora putterlickiae</name>
    <dbReference type="NCBI Taxonomy" id="221725"/>
    <lineage>
        <taxon>Bacteria</taxon>
        <taxon>Bacillati</taxon>
        <taxon>Actinomycetota</taxon>
        <taxon>Actinomycetes</taxon>
        <taxon>Kitasatosporales</taxon>
        <taxon>Streptomycetaceae</taxon>
        <taxon>Kitasatospora</taxon>
    </lineage>
</organism>
<dbReference type="InterPro" id="IPR037401">
    <property type="entry name" value="SnoaL-like"/>
</dbReference>
<reference evidence="3" key="1">
    <citation type="journal article" date="2019" name="Int. J. Syst. Evol. Microbiol.">
        <title>The Global Catalogue of Microorganisms (GCM) 10K type strain sequencing project: providing services to taxonomists for standard genome sequencing and annotation.</title>
        <authorList>
            <consortium name="The Broad Institute Genomics Platform"/>
            <consortium name="The Broad Institute Genome Sequencing Center for Infectious Disease"/>
            <person name="Wu L."/>
            <person name="Ma J."/>
        </authorList>
    </citation>
    <scope>NUCLEOTIDE SEQUENCE [LARGE SCALE GENOMIC DNA]</scope>
    <source>
        <strain evidence="3">JCM 12393</strain>
    </source>
</reference>
<name>A0ABP4ILN1_9ACTN</name>
<dbReference type="Proteomes" id="UP001499863">
    <property type="component" value="Unassembled WGS sequence"/>
</dbReference>
<dbReference type="Gene3D" id="3.10.450.50">
    <property type="match status" value="1"/>
</dbReference>
<comment type="caution">
    <text evidence="2">The sequence shown here is derived from an EMBL/GenBank/DDBJ whole genome shotgun (WGS) entry which is preliminary data.</text>
</comment>
<dbReference type="SUPFAM" id="SSF54427">
    <property type="entry name" value="NTF2-like"/>
    <property type="match status" value="1"/>
</dbReference>
<dbReference type="EMBL" id="BAAAKJ010000136">
    <property type="protein sequence ID" value="GAA1393608.1"/>
    <property type="molecule type" value="Genomic_DNA"/>
</dbReference>
<evidence type="ECO:0000259" key="1">
    <source>
        <dbReference type="Pfam" id="PF12680"/>
    </source>
</evidence>
<accession>A0ABP4ILN1</accession>
<dbReference type="InterPro" id="IPR032710">
    <property type="entry name" value="NTF2-like_dom_sf"/>
</dbReference>
<evidence type="ECO:0000313" key="3">
    <source>
        <dbReference type="Proteomes" id="UP001499863"/>
    </source>
</evidence>